<feature type="signal peptide" evidence="1">
    <location>
        <begin position="1"/>
        <end position="22"/>
    </location>
</feature>
<sequence>MSRLQGASIAALLAIVCSHSHADTIVVNTSDDENNVLGSKCSIREAVSYINQKNIVKKNIAPIESSISQKNSRLGVLNNEKKVLEIRLADASAAEKPALESEIAQVKIQIQGIESDIAILQTAKKNLENQIIGFQIYGCVPKSVTDTDEVVLPAQKTPFNIDLGEIQIKDSIIIKLDDTTQSSSQLTDSTADDLVPAIIQAGGTTPSRIFMLDDGQADATKRIAVRFLNLDLRGCRANAADLTACAVDGGIVYNKEDLTLTNVKFSLGGASGHGGALFNADQAFLLATGVNFEANRAPDGAAFYSTQSGVSIQQSLFYKNTGVNPADTIVHILTGVVPSSSLLTRRSIISDTTLSTNIGTALSVPEQIRLLSLTVVANTAGVDFRGLDINLTSSIIAQDGAAPQDCLNVGASTKFRYNLYMSAACPGTVPADMNRQISGTGDEKLFAGPSSDAATCDLPPATGLLCPLGNFGGSTRSHKPRLLASYSALTDSPIVNKGVMGTGNADNDCNNVDQRGKARTLCDIGAVELLTTNSDKQGQDVLVGQTVHFSMLEKIGDGELMPAARCAAVVKDPRADLTKDGCPFLTILPGKGSVTFDDVKHEAVYVPGYAYHGFDRFSYAYTTTLSRFSDANNDKTVVMSVKVVADPASGIDDKNYAGSLGIWGLLSLLGLTQLRRRVQRG</sequence>
<comment type="caution">
    <text evidence="2">The sequence shown here is derived from an EMBL/GenBank/DDBJ whole genome shotgun (WGS) entry which is preliminary data.</text>
</comment>
<dbReference type="AlphaFoldDB" id="A0A4Q7Z4N9"/>
<keyword evidence="3" id="KW-1185">Reference proteome</keyword>
<dbReference type="RefSeq" id="WP_130413532.1">
    <property type="nucleotide sequence ID" value="NZ_SHKX01000012.1"/>
</dbReference>
<dbReference type="InterPro" id="IPR011050">
    <property type="entry name" value="Pectin_lyase_fold/virulence"/>
</dbReference>
<evidence type="ECO:0000256" key="1">
    <source>
        <dbReference type="SAM" id="SignalP"/>
    </source>
</evidence>
<dbReference type="SUPFAM" id="SSF51126">
    <property type="entry name" value="Pectin lyase-like"/>
    <property type="match status" value="1"/>
</dbReference>
<dbReference type="EMBL" id="SHKX01000012">
    <property type="protein sequence ID" value="RZU45320.1"/>
    <property type="molecule type" value="Genomic_DNA"/>
</dbReference>
<proteinExistence type="predicted"/>
<dbReference type="Proteomes" id="UP000292423">
    <property type="component" value="Unassembled WGS sequence"/>
</dbReference>
<gene>
    <name evidence="2" type="ORF">EV700_2139</name>
</gene>
<dbReference type="OrthoDB" id="6712914at2"/>
<dbReference type="InterPro" id="IPR059226">
    <property type="entry name" value="Choice_anch_Q_dom"/>
</dbReference>
<keyword evidence="1" id="KW-0732">Signal</keyword>
<name>A0A4Q7Z4N9_9GAMM</name>
<reference evidence="2 3" key="1">
    <citation type="submission" date="2019-02" db="EMBL/GenBank/DDBJ databases">
        <title>Genomic Encyclopedia of Type Strains, Phase IV (KMG-IV): sequencing the most valuable type-strain genomes for metagenomic binning, comparative biology and taxonomic classification.</title>
        <authorList>
            <person name="Goeker M."/>
        </authorList>
    </citation>
    <scope>NUCLEOTIDE SEQUENCE [LARGE SCALE GENOMIC DNA]</scope>
    <source>
        <strain evidence="2 3">DSM 105135</strain>
    </source>
</reference>
<protein>
    <submittedName>
        <fullName evidence="2">Rhombotarget A family protein</fullName>
    </submittedName>
</protein>
<feature type="chain" id="PRO_5020804000" evidence="1">
    <location>
        <begin position="23"/>
        <end position="681"/>
    </location>
</feature>
<evidence type="ECO:0000313" key="3">
    <source>
        <dbReference type="Proteomes" id="UP000292423"/>
    </source>
</evidence>
<accession>A0A4Q7Z4N9</accession>
<evidence type="ECO:0000313" key="2">
    <source>
        <dbReference type="EMBL" id="RZU45320.1"/>
    </source>
</evidence>
<dbReference type="NCBIfam" id="NF041518">
    <property type="entry name" value="choice_anch_Q"/>
    <property type="match status" value="1"/>
</dbReference>
<organism evidence="2 3">
    <name type="scientific">Fluviicoccus keumensis</name>
    <dbReference type="NCBI Taxonomy" id="1435465"/>
    <lineage>
        <taxon>Bacteria</taxon>
        <taxon>Pseudomonadati</taxon>
        <taxon>Pseudomonadota</taxon>
        <taxon>Gammaproteobacteria</taxon>
        <taxon>Moraxellales</taxon>
        <taxon>Moraxellaceae</taxon>
        <taxon>Fluviicoccus</taxon>
    </lineage>
</organism>